<dbReference type="InterPro" id="IPR035992">
    <property type="entry name" value="Ricin_B-like_lectins"/>
</dbReference>
<protein>
    <recommendedName>
        <fullName evidence="3">Ricin B lectin domain-containing protein</fullName>
    </recommendedName>
</protein>
<organism evidence="1 2">
    <name type="scientific">Nocardia goodfellowii</name>
    <dbReference type="NCBI Taxonomy" id="882446"/>
    <lineage>
        <taxon>Bacteria</taxon>
        <taxon>Bacillati</taxon>
        <taxon>Actinomycetota</taxon>
        <taxon>Actinomycetes</taxon>
        <taxon>Mycobacteriales</taxon>
        <taxon>Nocardiaceae</taxon>
        <taxon>Nocardia</taxon>
    </lineage>
</organism>
<reference evidence="1 2" key="1">
    <citation type="submission" date="2021-03" db="EMBL/GenBank/DDBJ databases">
        <title>Sequencing the genomes of 1000 actinobacteria strains.</title>
        <authorList>
            <person name="Klenk H.-P."/>
        </authorList>
    </citation>
    <scope>NUCLEOTIDE SEQUENCE [LARGE SCALE GENOMIC DNA]</scope>
    <source>
        <strain evidence="1 2">DSM 45516</strain>
    </source>
</reference>
<name>A0ABS4QER2_9NOCA</name>
<dbReference type="RefSeq" id="WP_209889935.1">
    <property type="nucleotide sequence ID" value="NZ_JAGGMR010000001.1"/>
</dbReference>
<dbReference type="EMBL" id="JAGGMR010000001">
    <property type="protein sequence ID" value="MBP2190172.1"/>
    <property type="molecule type" value="Genomic_DNA"/>
</dbReference>
<keyword evidence="2" id="KW-1185">Reference proteome</keyword>
<evidence type="ECO:0000313" key="2">
    <source>
        <dbReference type="Proteomes" id="UP001519325"/>
    </source>
</evidence>
<proteinExistence type="predicted"/>
<dbReference type="Gene3D" id="2.80.10.50">
    <property type="match status" value="1"/>
</dbReference>
<dbReference type="PROSITE" id="PS50231">
    <property type="entry name" value="RICIN_B_LECTIN"/>
    <property type="match status" value="1"/>
</dbReference>
<evidence type="ECO:0008006" key="3">
    <source>
        <dbReference type="Google" id="ProtNLM"/>
    </source>
</evidence>
<gene>
    <name evidence="1" type="ORF">BJ987_003073</name>
</gene>
<sequence length="299" mass="32055">MATAVPQGSAQLFAKFSIAKDRPPYLKAVGICQGKKDPSAGALMEVSYSRTSGEPLIVQPVAESNGFSSHGTEPYAGWSDTNVFARDQGALPDGVEPNMITVRLICHFEGGDVVKEATPDIEKIGGAKSNIVPKKTEPDPPSAPFTITSVSEKKCVVVGDESLGLADCQPDSKRQQWRYFHATVEGFGSNLIQSVATQRCVTFPPVGNDFALNTRPCGAGTARDWVESVSTSGNVAIETNYTLESPAPDYSADPQGRIKIVSRHVCWYATADAVRAAGCGAGFGDRRDKPEFRWNRNPV</sequence>
<dbReference type="SUPFAM" id="SSF50370">
    <property type="entry name" value="Ricin B-like lectins"/>
    <property type="match status" value="1"/>
</dbReference>
<evidence type="ECO:0000313" key="1">
    <source>
        <dbReference type="EMBL" id="MBP2190172.1"/>
    </source>
</evidence>
<comment type="caution">
    <text evidence="1">The sequence shown here is derived from an EMBL/GenBank/DDBJ whole genome shotgun (WGS) entry which is preliminary data.</text>
</comment>
<accession>A0ABS4QER2</accession>
<dbReference type="Proteomes" id="UP001519325">
    <property type="component" value="Unassembled WGS sequence"/>
</dbReference>